<reference evidence="3" key="1">
    <citation type="submission" date="2023-06" db="EMBL/GenBank/DDBJ databases">
        <title>Genome-scale phylogeny and comparative genomics of the fungal order Sordariales.</title>
        <authorList>
            <consortium name="Lawrence Berkeley National Laboratory"/>
            <person name="Hensen N."/>
            <person name="Bonometti L."/>
            <person name="Westerberg I."/>
            <person name="Brannstrom I.O."/>
            <person name="Guillou S."/>
            <person name="Cros-Aarteil S."/>
            <person name="Calhoun S."/>
            <person name="Haridas S."/>
            <person name="Kuo A."/>
            <person name="Mondo S."/>
            <person name="Pangilinan J."/>
            <person name="Riley R."/>
            <person name="Labutti K."/>
            <person name="Andreopoulos B."/>
            <person name="Lipzen A."/>
            <person name="Chen C."/>
            <person name="Yanf M."/>
            <person name="Daum C."/>
            <person name="Ng V."/>
            <person name="Clum A."/>
            <person name="Steindorff A."/>
            <person name="Ohm R."/>
            <person name="Martin F."/>
            <person name="Silar P."/>
            <person name="Natvig D."/>
            <person name="Lalanne C."/>
            <person name="Gautier V."/>
            <person name="Ament-Velasquez S.L."/>
            <person name="Kruys A."/>
            <person name="Hutchinson M.I."/>
            <person name="Powell A.J."/>
            <person name="Barry K."/>
            <person name="Miller A.N."/>
            <person name="Grigoriev I.V."/>
            <person name="Debuchy R."/>
            <person name="Gladieux P."/>
            <person name="Thoren M.H."/>
            <person name="Johannesson H."/>
        </authorList>
    </citation>
    <scope>NUCLEOTIDE SEQUENCE</scope>
    <source>
        <strain evidence="3">8032-3</strain>
    </source>
</reference>
<feature type="compositionally biased region" description="Acidic residues" evidence="2">
    <location>
        <begin position="44"/>
        <end position="54"/>
    </location>
</feature>
<keyword evidence="3" id="KW-0489">Methyltransferase</keyword>
<dbReference type="Proteomes" id="UP001244011">
    <property type="component" value="Unassembled WGS sequence"/>
</dbReference>
<dbReference type="Pfam" id="PF13489">
    <property type="entry name" value="Methyltransf_23"/>
    <property type="match status" value="1"/>
</dbReference>
<dbReference type="GeneID" id="85316101"/>
<keyword evidence="4" id="KW-1185">Reference proteome</keyword>
<dbReference type="Gene3D" id="3.40.50.150">
    <property type="entry name" value="Vaccinia Virus protein VP39"/>
    <property type="match status" value="1"/>
</dbReference>
<accession>A0AAJ0BRZ0</accession>
<dbReference type="CDD" id="cd02440">
    <property type="entry name" value="AdoMet_MTases"/>
    <property type="match status" value="1"/>
</dbReference>
<organism evidence="3 4">
    <name type="scientific">Phialemonium atrogriseum</name>
    <dbReference type="NCBI Taxonomy" id="1093897"/>
    <lineage>
        <taxon>Eukaryota</taxon>
        <taxon>Fungi</taxon>
        <taxon>Dikarya</taxon>
        <taxon>Ascomycota</taxon>
        <taxon>Pezizomycotina</taxon>
        <taxon>Sordariomycetes</taxon>
        <taxon>Sordariomycetidae</taxon>
        <taxon>Cephalothecales</taxon>
        <taxon>Cephalothecaceae</taxon>
        <taxon>Phialemonium</taxon>
    </lineage>
</organism>
<dbReference type="RefSeq" id="XP_060278501.1">
    <property type="nucleotide sequence ID" value="XM_060432914.1"/>
</dbReference>
<evidence type="ECO:0000313" key="3">
    <source>
        <dbReference type="EMBL" id="KAK1762288.1"/>
    </source>
</evidence>
<sequence length="364" mass="40710">MADQRTPKAATSDTNQGALAESGEPLSVAPANPPQEELIPALLPEDDADDEDNDSSLGVEDATSSTASVASSILNYRTIQGRTFHSEKYDTGYFTPIDDQQQESVDITHHYLSLILDGKLYLAPIKDGVQKVLDVGTGTGIWAIDFADQFPNAEVIGTDLSPIQPTWVPPNLKFELDDATQAWSWVDNTFDFIHMRYLFGAISDWDKLLAEAYRCCKPGGWVQSCEIDASFVSDDGTVDKVPGLELFNKLYQESGKKCGRSFCVVAEDLQRKSTEAAGFTDIQTVNYKIPIGGWAQNQKLREVGQFSKLTLENDIEGYTLLLWHNVMGWPKEEYQIFLFNVRKALKNKRVHGYMKLRFVYGRKP</sequence>
<dbReference type="SUPFAM" id="SSF53335">
    <property type="entry name" value="S-adenosyl-L-methionine-dependent methyltransferases"/>
    <property type="match status" value="1"/>
</dbReference>
<gene>
    <name evidence="3" type="ORF">QBC33DRAFT_623745</name>
</gene>
<comment type="similarity">
    <text evidence="1">Belongs to the methyltransferase superfamily. LaeA methyltransferase family.</text>
</comment>
<protein>
    <submittedName>
        <fullName evidence="3">S-adenosyl-L-methionine-dependent methyltransferase</fullName>
    </submittedName>
</protein>
<dbReference type="PANTHER" id="PTHR43591">
    <property type="entry name" value="METHYLTRANSFERASE"/>
    <property type="match status" value="1"/>
</dbReference>
<dbReference type="EMBL" id="MU839039">
    <property type="protein sequence ID" value="KAK1762288.1"/>
    <property type="molecule type" value="Genomic_DNA"/>
</dbReference>
<feature type="region of interest" description="Disordered" evidence="2">
    <location>
        <begin position="1"/>
        <end position="63"/>
    </location>
</feature>
<dbReference type="PANTHER" id="PTHR43591:SF10">
    <property type="entry name" value="ABC TRANSMEMBRANE TYPE-1 DOMAIN-CONTAINING PROTEIN-RELATED"/>
    <property type="match status" value="1"/>
</dbReference>
<evidence type="ECO:0000256" key="2">
    <source>
        <dbReference type="SAM" id="MobiDB-lite"/>
    </source>
</evidence>
<name>A0AAJ0BRZ0_9PEZI</name>
<evidence type="ECO:0000256" key="1">
    <source>
        <dbReference type="ARBA" id="ARBA00038158"/>
    </source>
</evidence>
<evidence type="ECO:0000313" key="4">
    <source>
        <dbReference type="Proteomes" id="UP001244011"/>
    </source>
</evidence>
<dbReference type="AlphaFoldDB" id="A0AAJ0BRZ0"/>
<comment type="caution">
    <text evidence="3">The sequence shown here is derived from an EMBL/GenBank/DDBJ whole genome shotgun (WGS) entry which is preliminary data.</text>
</comment>
<dbReference type="GO" id="GO:0032259">
    <property type="term" value="P:methylation"/>
    <property type="evidence" value="ECO:0007669"/>
    <property type="project" value="UniProtKB-KW"/>
</dbReference>
<proteinExistence type="inferred from homology"/>
<keyword evidence="3" id="KW-0808">Transferase</keyword>
<dbReference type="GO" id="GO:0008168">
    <property type="term" value="F:methyltransferase activity"/>
    <property type="evidence" value="ECO:0007669"/>
    <property type="project" value="UniProtKB-KW"/>
</dbReference>
<dbReference type="InterPro" id="IPR029063">
    <property type="entry name" value="SAM-dependent_MTases_sf"/>
</dbReference>